<dbReference type="EMBL" id="MN739297">
    <property type="protein sequence ID" value="QHS97471.1"/>
    <property type="molecule type" value="Genomic_DNA"/>
</dbReference>
<name>A0A6C0C043_9ZZZZ</name>
<organism evidence="2">
    <name type="scientific">viral metagenome</name>
    <dbReference type="NCBI Taxonomy" id="1070528"/>
    <lineage>
        <taxon>unclassified sequences</taxon>
        <taxon>metagenomes</taxon>
        <taxon>organismal metagenomes</taxon>
    </lineage>
</organism>
<dbReference type="InterPro" id="IPR043929">
    <property type="entry name" value="DUF5755"/>
</dbReference>
<proteinExistence type="predicted"/>
<feature type="transmembrane region" description="Helical" evidence="1">
    <location>
        <begin position="12"/>
        <end position="33"/>
    </location>
</feature>
<keyword evidence="1" id="KW-1133">Transmembrane helix</keyword>
<keyword evidence="1" id="KW-0472">Membrane</keyword>
<dbReference type="Pfam" id="PF19059">
    <property type="entry name" value="DUF5755"/>
    <property type="match status" value="1"/>
</dbReference>
<reference evidence="2" key="1">
    <citation type="journal article" date="2020" name="Nature">
        <title>Giant virus diversity and host interactions through global metagenomics.</title>
        <authorList>
            <person name="Schulz F."/>
            <person name="Roux S."/>
            <person name="Paez-Espino D."/>
            <person name="Jungbluth S."/>
            <person name="Walsh D.A."/>
            <person name="Denef V.J."/>
            <person name="McMahon K.D."/>
            <person name="Konstantinidis K.T."/>
            <person name="Eloe-Fadrosh E.A."/>
            <person name="Kyrpides N.C."/>
            <person name="Woyke T."/>
        </authorList>
    </citation>
    <scope>NUCLEOTIDE SEQUENCE</scope>
    <source>
        <strain evidence="2">GVMAG-M-3300020169-51</strain>
    </source>
</reference>
<dbReference type="AlphaFoldDB" id="A0A6C0C043"/>
<sequence length="200" mass="23188">MPRRCPPGVLCIENATILFIICVLLVIALYYYYNKTLLLSSKVENNVDYNIFPPAQQPNYNVEFVQSKDIFTNPYMPPLKHNFFVPPTTGDPRGVPINIPTRGFFPEYKQLGILNRINGKETVLSLLGRPLHTNRQKWQYYTMREYNNIKLPVSKNGRSCTSEYGCDELFNGDTVYVEGYKDAFKVTIYESESPRYIPYL</sequence>
<evidence type="ECO:0000313" key="2">
    <source>
        <dbReference type="EMBL" id="QHS97471.1"/>
    </source>
</evidence>
<evidence type="ECO:0000256" key="1">
    <source>
        <dbReference type="SAM" id="Phobius"/>
    </source>
</evidence>
<accession>A0A6C0C043</accession>
<keyword evidence="1" id="KW-0812">Transmembrane</keyword>
<protein>
    <submittedName>
        <fullName evidence="2">Uncharacterized protein</fullName>
    </submittedName>
</protein>